<sequence length="482" mass="50158">MNAHVPGRLLLTLRLGEMPEHVPGLRAVFGYGTQKAECIDGGVIDRLLRHHGGAFRATRLHSARRRRVERPVAGARRFDDVEQLSGVARVLRIEIRDPAGLPALLQALAEVPVVERVGADHLCRGPFAADGAVDASASLADPSWPQTLIHLPQALAYEPGDAATVVGLADTGVALEHEELKARLRAGFDSVDLDPDAVGGLTLVGDFRHRGEQPQDEVGHGTGCAGILSALGRGIARGGAGACGLTPVRVLGAALGPGNKRFGVGALDNIDAGMKRLIDLNVKVINMSFGTPESALSADAPLPHEEVIRYALARGVILVAASGNSGLEERFYPAAHDGVIAVGAVDRAMEPAAFSTHGDHVAVCAPGRAIPTCGLQGYQSATGTSFAAPFVAAACALLASRAQRRAWPLDSHEARDLLASSARPFGRAGVGGCGKGVLDALAALRLLDRRIDRDIALESDDAPDPHQAALSPFPRGSPAMPA</sequence>
<evidence type="ECO:0000256" key="1">
    <source>
        <dbReference type="ARBA" id="ARBA00011073"/>
    </source>
</evidence>
<dbReference type="Gene3D" id="3.40.50.200">
    <property type="entry name" value="Peptidase S8/S53 domain"/>
    <property type="match status" value="1"/>
</dbReference>
<dbReference type="GO" id="GO:0006508">
    <property type="term" value="P:proteolysis"/>
    <property type="evidence" value="ECO:0007669"/>
    <property type="project" value="UniProtKB-KW"/>
</dbReference>
<dbReference type="GO" id="GO:0004252">
    <property type="term" value="F:serine-type endopeptidase activity"/>
    <property type="evidence" value="ECO:0007669"/>
    <property type="project" value="UniProtKB-UniRule"/>
</dbReference>
<dbReference type="AlphaFoldDB" id="A0A7W3Y630"/>
<keyword evidence="4 5" id="KW-0720">Serine protease</keyword>
<dbReference type="InterPro" id="IPR036852">
    <property type="entry name" value="Peptidase_S8/S53_dom_sf"/>
</dbReference>
<dbReference type="SUPFAM" id="SSF52743">
    <property type="entry name" value="Subtilisin-like"/>
    <property type="match status" value="1"/>
</dbReference>
<feature type="active site" description="Charge relay system" evidence="5">
    <location>
        <position position="385"/>
    </location>
</feature>
<dbReference type="InterPro" id="IPR000209">
    <property type="entry name" value="Peptidase_S8/S53_dom"/>
</dbReference>
<dbReference type="PANTHER" id="PTHR43806:SF11">
    <property type="entry name" value="CEREVISIN-RELATED"/>
    <property type="match status" value="1"/>
</dbReference>
<name>A0A7W3Y630_9GAMM</name>
<gene>
    <name evidence="8" type="ORF">H4F98_08440</name>
</gene>
<dbReference type="PANTHER" id="PTHR43806">
    <property type="entry name" value="PEPTIDASE S8"/>
    <property type="match status" value="1"/>
</dbReference>
<dbReference type="Proteomes" id="UP000523196">
    <property type="component" value="Unassembled WGS sequence"/>
</dbReference>
<feature type="active site" description="Charge relay system" evidence="5">
    <location>
        <position position="220"/>
    </location>
</feature>
<feature type="domain" description="Peptidase S8/S53" evidence="7">
    <location>
        <begin position="163"/>
        <end position="423"/>
    </location>
</feature>
<feature type="active site" description="Charge relay system" evidence="5">
    <location>
        <position position="170"/>
    </location>
</feature>
<dbReference type="RefSeq" id="WP_182686687.1">
    <property type="nucleotide sequence ID" value="NZ_JACHTF010000007.1"/>
</dbReference>
<dbReference type="InterPro" id="IPR015500">
    <property type="entry name" value="Peptidase_S8_subtilisin-rel"/>
</dbReference>
<dbReference type="InterPro" id="IPR022398">
    <property type="entry name" value="Peptidase_S8_His-AS"/>
</dbReference>
<evidence type="ECO:0000313" key="9">
    <source>
        <dbReference type="Proteomes" id="UP000523196"/>
    </source>
</evidence>
<dbReference type="PROSITE" id="PS00137">
    <property type="entry name" value="SUBTILASE_HIS"/>
    <property type="match status" value="1"/>
</dbReference>
<dbReference type="InterPro" id="IPR023828">
    <property type="entry name" value="Peptidase_S8_Ser-AS"/>
</dbReference>
<keyword evidence="3 5" id="KW-0378">Hydrolase</keyword>
<keyword evidence="2 5" id="KW-0645">Protease</keyword>
<comment type="caution">
    <text evidence="8">The sequence shown here is derived from an EMBL/GenBank/DDBJ whole genome shotgun (WGS) entry which is preliminary data.</text>
</comment>
<dbReference type="PROSITE" id="PS00138">
    <property type="entry name" value="SUBTILASE_SER"/>
    <property type="match status" value="1"/>
</dbReference>
<dbReference type="PROSITE" id="PS51892">
    <property type="entry name" value="SUBTILASE"/>
    <property type="match status" value="1"/>
</dbReference>
<dbReference type="EMBL" id="JACHTF010000007">
    <property type="protein sequence ID" value="MBB1060600.1"/>
    <property type="molecule type" value="Genomic_DNA"/>
</dbReference>
<evidence type="ECO:0000313" key="8">
    <source>
        <dbReference type="EMBL" id="MBB1060600.1"/>
    </source>
</evidence>
<evidence type="ECO:0000256" key="2">
    <source>
        <dbReference type="ARBA" id="ARBA00022670"/>
    </source>
</evidence>
<evidence type="ECO:0000259" key="7">
    <source>
        <dbReference type="Pfam" id="PF00082"/>
    </source>
</evidence>
<evidence type="ECO:0000256" key="3">
    <source>
        <dbReference type="ARBA" id="ARBA00022801"/>
    </source>
</evidence>
<proteinExistence type="inferred from homology"/>
<comment type="similarity">
    <text evidence="1 5">Belongs to the peptidase S8 family.</text>
</comment>
<keyword evidence="9" id="KW-1185">Reference proteome</keyword>
<protein>
    <submittedName>
        <fullName evidence="8">S8 family serine peptidase</fullName>
    </submittedName>
</protein>
<dbReference type="Pfam" id="PF00082">
    <property type="entry name" value="Peptidase_S8"/>
    <property type="match status" value="1"/>
</dbReference>
<dbReference type="PRINTS" id="PR00723">
    <property type="entry name" value="SUBTILISIN"/>
</dbReference>
<dbReference type="InterPro" id="IPR050131">
    <property type="entry name" value="Peptidase_S8_subtilisin-like"/>
</dbReference>
<reference evidence="8 9" key="1">
    <citation type="submission" date="2020-08" db="EMBL/GenBank/DDBJ databases">
        <authorList>
            <person name="Xu S."/>
            <person name="Li A."/>
        </authorList>
    </citation>
    <scope>NUCLEOTIDE SEQUENCE [LARGE SCALE GENOMIC DNA]</scope>
    <source>
        <strain evidence="8 9">119BY6-57</strain>
    </source>
</reference>
<evidence type="ECO:0000256" key="5">
    <source>
        <dbReference type="PROSITE-ProRule" id="PRU01240"/>
    </source>
</evidence>
<accession>A0A7W3Y630</accession>
<evidence type="ECO:0000256" key="6">
    <source>
        <dbReference type="SAM" id="MobiDB-lite"/>
    </source>
</evidence>
<organism evidence="8 9">
    <name type="scientific">Marilutibacter spongiae</name>
    <dbReference type="NCBI Taxonomy" id="2025720"/>
    <lineage>
        <taxon>Bacteria</taxon>
        <taxon>Pseudomonadati</taxon>
        <taxon>Pseudomonadota</taxon>
        <taxon>Gammaproteobacteria</taxon>
        <taxon>Lysobacterales</taxon>
        <taxon>Lysobacteraceae</taxon>
        <taxon>Marilutibacter</taxon>
    </lineage>
</organism>
<evidence type="ECO:0000256" key="4">
    <source>
        <dbReference type="ARBA" id="ARBA00022825"/>
    </source>
</evidence>
<feature type="region of interest" description="Disordered" evidence="6">
    <location>
        <begin position="457"/>
        <end position="482"/>
    </location>
</feature>